<protein>
    <submittedName>
        <fullName evidence="3 4">Protein HEADING DATE 3B-like</fullName>
    </submittedName>
</protein>
<organism evidence="2 3">
    <name type="scientific">Momordica charantia</name>
    <name type="common">Bitter gourd</name>
    <name type="synonym">Balsam pear</name>
    <dbReference type="NCBI Taxonomy" id="3673"/>
    <lineage>
        <taxon>Eukaryota</taxon>
        <taxon>Viridiplantae</taxon>
        <taxon>Streptophyta</taxon>
        <taxon>Embryophyta</taxon>
        <taxon>Tracheophyta</taxon>
        <taxon>Spermatophyta</taxon>
        <taxon>Magnoliopsida</taxon>
        <taxon>eudicotyledons</taxon>
        <taxon>Gunneridae</taxon>
        <taxon>Pentapetalae</taxon>
        <taxon>rosids</taxon>
        <taxon>fabids</taxon>
        <taxon>Cucurbitales</taxon>
        <taxon>Cucurbitaceae</taxon>
        <taxon>Momordiceae</taxon>
        <taxon>Momordica</taxon>
    </lineage>
</organism>
<evidence type="ECO:0000313" key="2">
    <source>
        <dbReference type="Proteomes" id="UP000504603"/>
    </source>
</evidence>
<proteinExistence type="predicted"/>
<feature type="compositionally biased region" description="Basic and acidic residues" evidence="1">
    <location>
        <begin position="1"/>
        <end position="10"/>
    </location>
</feature>
<dbReference type="GeneID" id="111017652"/>
<feature type="region of interest" description="Disordered" evidence="1">
    <location>
        <begin position="1"/>
        <end position="103"/>
    </location>
</feature>
<gene>
    <name evidence="3 4" type="primary">LOC111017652</name>
</gene>
<dbReference type="KEGG" id="mcha:111017652"/>
<sequence>MRGGKDEEKLLSPMFPRLHVNDTEKGGPRAPPRNKMALYEQLTIPTQRFSSGSASAAPLPSSTPAPSTSSDHLAGQKRGFSSSSKCSVQSHQTEKLHSHASRGIVQNNEAKLLKASLAATGPISSSSQQNSVGKNEISNLKNFSLKDVREKDDDFSVPATYQPKNDVHNHDRERMLSSGMSSSAQLGILSRANIAVTDLTSRKSVGNEAEENPNLSKATRDPVERPIFISLATDKDSEKAKLPLRSLAKENWTSVSNSNRLFGANMRTYREGLAAQSSSEALKDKVGCTRVTGLENSSMVIRESCSALSPRDGDRNLDNLDNRNRPNEFEKFTTVHLREVEQHANVSDASLVDSTPASNISPDVIAGMIGEKQFWKARKAIVHQQRIFAVQVFELHRLIKVQKLIAGSPDILLEDYFDKPPSTVSAVKNKPSDVKNKPSECAQRPLPSTTVKCADKNPHAKLPLPSFNKDNSKLTITQQTNYELHVKDAPQTPTAAAPKSDPWCLNHPTPGNQWLVPVMSPSEGLIYKPYTGPCPPTAGFMTPMFGNYGTMSLNTGSRAGDFYTPAYAVPASHPQGFGYFPGTIPPYFPPYGVPVANQSMSGSNPDQMSLFAKVKSKEQENQISTGDINYLMHQENSCEMPSQTSHSMPFRVRNFHGSKGSELQGSTASSPSERGNGDVLPLFPTEPPAVEESSLNPETSEHKSRAIKVVPHHPKSATESAARIFQLIQEERNQL</sequence>
<dbReference type="RefSeq" id="XP_022149163.1">
    <property type="nucleotide sequence ID" value="XM_022293471.1"/>
</dbReference>
<feature type="compositionally biased region" description="Low complexity" evidence="1">
    <location>
        <begin position="50"/>
        <end position="70"/>
    </location>
</feature>
<feature type="compositionally biased region" description="Low complexity" evidence="1">
    <location>
        <begin position="81"/>
        <end position="90"/>
    </location>
</feature>
<name>A0A6J1D629_MOMCH</name>
<keyword evidence="2" id="KW-1185">Reference proteome</keyword>
<evidence type="ECO:0000313" key="4">
    <source>
        <dbReference type="RefSeq" id="XP_022149171.1"/>
    </source>
</evidence>
<evidence type="ECO:0000313" key="3">
    <source>
        <dbReference type="RefSeq" id="XP_022149163.1"/>
    </source>
</evidence>
<dbReference type="PANTHER" id="PTHR34281:SF7">
    <property type="entry name" value="PROTEIN EARLY FLOWERING 3"/>
    <property type="match status" value="1"/>
</dbReference>
<dbReference type="InterPro" id="IPR039319">
    <property type="entry name" value="ELF3-like"/>
</dbReference>
<feature type="region of interest" description="Disordered" evidence="1">
    <location>
        <begin position="653"/>
        <end position="721"/>
    </location>
</feature>
<dbReference type="GO" id="GO:2000028">
    <property type="term" value="P:regulation of photoperiodism, flowering"/>
    <property type="evidence" value="ECO:0007669"/>
    <property type="project" value="InterPro"/>
</dbReference>
<evidence type="ECO:0000256" key="1">
    <source>
        <dbReference type="SAM" id="MobiDB-lite"/>
    </source>
</evidence>
<dbReference type="RefSeq" id="XP_022149171.1">
    <property type="nucleotide sequence ID" value="XM_022293479.1"/>
</dbReference>
<dbReference type="AlphaFoldDB" id="A0A6J1D629"/>
<dbReference type="PANTHER" id="PTHR34281">
    <property type="entry name" value="PROTEIN EARLY FLOWERING 3"/>
    <property type="match status" value="1"/>
</dbReference>
<dbReference type="Proteomes" id="UP000504603">
    <property type="component" value="Unplaced"/>
</dbReference>
<feature type="compositionally biased region" description="Polar residues" evidence="1">
    <location>
        <begin position="661"/>
        <end position="673"/>
    </location>
</feature>
<accession>A0A6J1D629</accession>
<reference evidence="3 4" key="1">
    <citation type="submission" date="2025-04" db="UniProtKB">
        <authorList>
            <consortium name="RefSeq"/>
        </authorList>
    </citation>
    <scope>IDENTIFICATION</scope>
    <source>
        <strain evidence="3 4">OHB3-1</strain>
    </source>
</reference>
<dbReference type="OrthoDB" id="1939092at2759"/>
<feature type="region of interest" description="Disordered" evidence="1">
    <location>
        <begin position="427"/>
        <end position="446"/>
    </location>
</feature>